<dbReference type="HOGENOM" id="CLU_2668498_0_0_5"/>
<geneLocation type="plasmid" evidence="2 3">
    <name>pRgalR602c</name>
</geneLocation>
<protein>
    <submittedName>
        <fullName evidence="2">Uncharacterized protein</fullName>
    </submittedName>
</protein>
<name>A0A0B4XDQ4_9HYPH</name>
<sequence>MSFPFVKGELAGRGVGSSGFYRPMRIGGPEFRIASNGAHLQAAALRSRIDAIQASLKERANGNRRKNSGPYAADA</sequence>
<gene>
    <name evidence="2" type="ORF">RGR602_PC00603</name>
</gene>
<reference evidence="2 3" key="1">
    <citation type="submission" date="2013-11" db="EMBL/GenBank/DDBJ databases">
        <title>Complete genome sequence of Rhizobium gallicum bv. gallicum R602.</title>
        <authorList>
            <person name="Bustos P."/>
            <person name="Santamaria R.I."/>
            <person name="Lozano L."/>
            <person name="Acosta J.L."/>
            <person name="Ormeno-Orrillo E."/>
            <person name="Rogel M.A."/>
            <person name="Romero D."/>
            <person name="Cevallos M.A."/>
            <person name="Martinez-Romero E."/>
            <person name="Gonzalez V."/>
        </authorList>
    </citation>
    <scope>NUCLEOTIDE SEQUENCE [LARGE SCALE GENOMIC DNA]</scope>
    <source>
        <strain evidence="2 3">R602</strain>
        <plasmid evidence="2 3">pRgalR602c</plasmid>
    </source>
</reference>
<keyword evidence="3" id="KW-1185">Reference proteome</keyword>
<evidence type="ECO:0000313" key="3">
    <source>
        <dbReference type="Proteomes" id="UP000031368"/>
    </source>
</evidence>
<keyword evidence="2" id="KW-0614">Plasmid</keyword>
<dbReference type="AlphaFoldDB" id="A0A0B4XDQ4"/>
<evidence type="ECO:0000256" key="1">
    <source>
        <dbReference type="SAM" id="MobiDB-lite"/>
    </source>
</evidence>
<feature type="region of interest" description="Disordered" evidence="1">
    <location>
        <begin position="56"/>
        <end position="75"/>
    </location>
</feature>
<dbReference type="Proteomes" id="UP000031368">
    <property type="component" value="Plasmid pRgalR602c"/>
</dbReference>
<dbReference type="KEGG" id="rga:RGR602_PC00603"/>
<accession>A0A0B4XDQ4</accession>
<dbReference type="EMBL" id="CP006880">
    <property type="protein sequence ID" value="AJD44642.1"/>
    <property type="molecule type" value="Genomic_DNA"/>
</dbReference>
<organism evidence="2 3">
    <name type="scientific">Rhizobium gallicum bv. gallicum R602sp</name>
    <dbReference type="NCBI Taxonomy" id="1041138"/>
    <lineage>
        <taxon>Bacteria</taxon>
        <taxon>Pseudomonadati</taxon>
        <taxon>Pseudomonadota</taxon>
        <taxon>Alphaproteobacteria</taxon>
        <taxon>Hyphomicrobiales</taxon>
        <taxon>Rhizobiaceae</taxon>
        <taxon>Rhizobium/Agrobacterium group</taxon>
        <taxon>Rhizobium</taxon>
    </lineage>
</organism>
<evidence type="ECO:0000313" key="2">
    <source>
        <dbReference type="EMBL" id="AJD44642.1"/>
    </source>
</evidence>
<proteinExistence type="predicted"/>